<feature type="compositionally biased region" description="Polar residues" evidence="1">
    <location>
        <begin position="105"/>
        <end position="114"/>
    </location>
</feature>
<dbReference type="Proteomes" id="UP000467841">
    <property type="component" value="Unassembled WGS sequence"/>
</dbReference>
<comment type="caution">
    <text evidence="2">The sequence shown here is derived from an EMBL/GenBank/DDBJ whole genome shotgun (WGS) entry which is preliminary data.</text>
</comment>
<evidence type="ECO:0000256" key="1">
    <source>
        <dbReference type="SAM" id="MobiDB-lite"/>
    </source>
</evidence>
<gene>
    <name evidence="2" type="ORF">MERR_LOCUS36585</name>
</gene>
<keyword evidence="3" id="KW-1185">Reference proteome</keyword>
<reference evidence="2" key="1">
    <citation type="submission" date="2020-01" db="EMBL/GenBank/DDBJ databases">
        <authorList>
            <person name="Mishra B."/>
        </authorList>
    </citation>
    <scope>NUCLEOTIDE SEQUENCE [LARGE SCALE GENOMIC DNA]</scope>
</reference>
<feature type="region of interest" description="Disordered" evidence="1">
    <location>
        <begin position="75"/>
        <end position="114"/>
    </location>
</feature>
<feature type="compositionally biased region" description="Basic and acidic residues" evidence="1">
    <location>
        <begin position="32"/>
        <end position="54"/>
    </location>
</feature>
<sequence length="166" mass="18764">MASSFVLSMCGLAESMHQSAPKRPIQGSNMHIVEREPSVEKGSRLEKPRPDRPRAYRLVHAPCVLDEESLQALFDEPLGRAQKEGEDAASKARPGDKRKDPPAHASSNNPSQLTSQLTITLFSTKFEDGKIEYIIRYNRRSRPFYRARALITSEQSRDPTKMKELL</sequence>
<protein>
    <submittedName>
        <fullName evidence="2">Uncharacterized protein</fullName>
    </submittedName>
</protein>
<name>A0A6D2KBY9_9BRAS</name>
<dbReference type="EMBL" id="CACVBM020001414">
    <property type="protein sequence ID" value="CAA7049350.1"/>
    <property type="molecule type" value="Genomic_DNA"/>
</dbReference>
<proteinExistence type="predicted"/>
<evidence type="ECO:0000313" key="3">
    <source>
        <dbReference type="Proteomes" id="UP000467841"/>
    </source>
</evidence>
<feature type="compositionally biased region" description="Basic and acidic residues" evidence="1">
    <location>
        <begin position="77"/>
        <end position="102"/>
    </location>
</feature>
<evidence type="ECO:0000313" key="2">
    <source>
        <dbReference type="EMBL" id="CAA7049350.1"/>
    </source>
</evidence>
<organism evidence="2 3">
    <name type="scientific">Microthlaspi erraticum</name>
    <dbReference type="NCBI Taxonomy" id="1685480"/>
    <lineage>
        <taxon>Eukaryota</taxon>
        <taxon>Viridiplantae</taxon>
        <taxon>Streptophyta</taxon>
        <taxon>Embryophyta</taxon>
        <taxon>Tracheophyta</taxon>
        <taxon>Spermatophyta</taxon>
        <taxon>Magnoliopsida</taxon>
        <taxon>eudicotyledons</taxon>
        <taxon>Gunneridae</taxon>
        <taxon>Pentapetalae</taxon>
        <taxon>rosids</taxon>
        <taxon>malvids</taxon>
        <taxon>Brassicales</taxon>
        <taxon>Brassicaceae</taxon>
        <taxon>Coluteocarpeae</taxon>
        <taxon>Microthlaspi</taxon>
    </lineage>
</organism>
<dbReference type="AlphaFoldDB" id="A0A6D2KBY9"/>
<accession>A0A6D2KBY9</accession>
<feature type="region of interest" description="Disordered" evidence="1">
    <location>
        <begin position="16"/>
        <end position="55"/>
    </location>
</feature>